<evidence type="ECO:0000313" key="14">
    <source>
        <dbReference type="RefSeq" id="XP_018016080.1"/>
    </source>
</evidence>
<dbReference type="FunFam" id="3.30.830.10:FF:000009">
    <property type="entry name" value="Presequence protease, mitochondrial"/>
    <property type="match status" value="1"/>
</dbReference>
<dbReference type="Pfam" id="PF08367">
    <property type="entry name" value="M16C_assoc"/>
    <property type="match status" value="1"/>
</dbReference>
<dbReference type="PANTHER" id="PTHR43016">
    <property type="entry name" value="PRESEQUENCE PROTEASE"/>
    <property type="match status" value="1"/>
</dbReference>
<comment type="similarity">
    <text evidence="3">Belongs to the peptidase M16 family. PreP subfamily.</text>
</comment>
<dbReference type="GO" id="GO:0004222">
    <property type="term" value="F:metalloendopeptidase activity"/>
    <property type="evidence" value="ECO:0007669"/>
    <property type="project" value="TreeGrafter"/>
</dbReference>
<keyword evidence="10" id="KW-0482">Metalloprotease</keyword>
<dbReference type="SUPFAM" id="SSF63411">
    <property type="entry name" value="LuxS/MPP-like metallohydrolase"/>
    <property type="match status" value="4"/>
</dbReference>
<dbReference type="GO" id="GO:0046872">
    <property type="term" value="F:metal ion binding"/>
    <property type="evidence" value="ECO:0007669"/>
    <property type="project" value="UniProtKB-KW"/>
</dbReference>
<evidence type="ECO:0000259" key="12">
    <source>
        <dbReference type="SMART" id="SM01264"/>
    </source>
</evidence>
<evidence type="ECO:0000256" key="7">
    <source>
        <dbReference type="ARBA" id="ARBA00022801"/>
    </source>
</evidence>
<proteinExistence type="inferred from homology"/>
<name>A0A8B7NQW7_HYAAZ</name>
<keyword evidence="11" id="KW-0496">Mitochondrion</keyword>
<evidence type="ECO:0000256" key="10">
    <source>
        <dbReference type="ARBA" id="ARBA00023049"/>
    </source>
</evidence>
<dbReference type="GeneID" id="108672844"/>
<dbReference type="GO" id="GO:0005759">
    <property type="term" value="C:mitochondrial matrix"/>
    <property type="evidence" value="ECO:0007669"/>
    <property type="project" value="TreeGrafter"/>
</dbReference>
<evidence type="ECO:0000256" key="5">
    <source>
        <dbReference type="ARBA" id="ARBA00022670"/>
    </source>
</evidence>
<keyword evidence="5 14" id="KW-0645">Protease</keyword>
<dbReference type="SMART" id="SM01264">
    <property type="entry name" value="M16C_associated"/>
    <property type="match status" value="1"/>
</dbReference>
<dbReference type="InterPro" id="IPR013578">
    <property type="entry name" value="Peptidase_M16C_assoc"/>
</dbReference>
<keyword evidence="13" id="KW-1185">Reference proteome</keyword>
<evidence type="ECO:0000256" key="9">
    <source>
        <dbReference type="ARBA" id="ARBA00022946"/>
    </source>
</evidence>
<protein>
    <recommendedName>
        <fullName evidence="4">Presequence protease, mitochondrial</fullName>
    </recommendedName>
</protein>
<evidence type="ECO:0000256" key="6">
    <source>
        <dbReference type="ARBA" id="ARBA00022723"/>
    </source>
</evidence>
<keyword evidence="9" id="KW-0809">Transit peptide</keyword>
<keyword evidence="8" id="KW-0862">Zinc</keyword>
<evidence type="ECO:0000256" key="3">
    <source>
        <dbReference type="ARBA" id="ARBA00007575"/>
    </source>
</evidence>
<sequence length="1016" mass="113666">MALLNNLKLALHNWNSARLLLPHSLRLPCSSARQSSHCAAGDAIQAALDEGGDVHGFRVLEVREIDELQLTAVRLQHINTEADYLHIVKDDPNNAFCIGFRTTPLDSTGVPHILEHTVLCGSHKYPVRDPFFKMLNRSLSTFMNAMTGSDNTIYPFSTQNPTDFKNLLSVYLDAVFKPNLTELDFSQEGWRLEHADPKDRNSPIEFKGVVFNEMKGVFADSQNIFMQKLQNGLLPSHTYGVVSGGYPLDIPNLSWGQLKEFHKYHYHPSNCRIFTYGDMDLEDHLAFINENYLKHFSKIELNTEVPDEPRWSKPCTDHIHCGIDSLAPPDAQNSVAISYRLADITNISECFTMSLLSELLVGGPNAPFYKSLLEPLYGTGFSPATGYCGHTRNTTFTIGLQGVKNGNTETVLTQIENTFERVKKEGFPQERIDAILHGIELSLKHQTPGFGVGLAMNLAPFWNQDGNPIQSLAINECIDNFKKSMVDNPTFLQDKINEYFVKNKHKYTLSMSPDASFEKTLKEKEAALLQSRIENLSEEDKQRIYALGIELSNKQEAVEDLSCLPSLHPRDISRSVDRTTLSHVRLSDGVPVQASPQSTNGVTYFHAVMDTHSVAPDLLPYIPLLCAVLTKMGAADLDFRAFDQKVELYTGGLSASPHLQQHIDNYSLEKGVVISSYCLQKNLHHMLKLWENVLTEIRMTDMSRFSTLVKMIATEKSNSVIQGGHHYAMQAASATVSPYGAAREEWSGLSYVDRLKRISESDDLKPVLIKLSQLAFVLLGKKYMRVAVNASPEDMDSTLKELELFLDNIGGTPKPYETHPAIDASAFTPFTQRTHHVFPFPVNYTSRAFTGVPYRHPDAGPLRVLGRLMFPFLHREIREKGGAYGGGADVSPGGPVTFYSYRDPNSVQTFEAFSRALEWVLKGDFNERDLNEAKLGVFQSIDAPVGPGSRGLRQFLSHISDDVFMQHRESVLDTDAQDIVRAARLHLLEPLIEGSCLIGPANSTLEQDPFWSTVQH</sequence>
<keyword evidence="7" id="KW-0378">Hydrolase</keyword>
<evidence type="ECO:0000256" key="8">
    <source>
        <dbReference type="ARBA" id="ARBA00022833"/>
    </source>
</evidence>
<dbReference type="RefSeq" id="XP_018016080.1">
    <property type="nucleotide sequence ID" value="XM_018160591.2"/>
</dbReference>
<accession>A0A8B7NQW7</accession>
<dbReference type="KEGG" id="hazt:108672844"/>
<dbReference type="Pfam" id="PF00675">
    <property type="entry name" value="Peptidase_M16"/>
    <property type="match status" value="1"/>
</dbReference>
<organism evidence="13 14">
    <name type="scientific">Hyalella azteca</name>
    <name type="common">Amphipod</name>
    <dbReference type="NCBI Taxonomy" id="294128"/>
    <lineage>
        <taxon>Eukaryota</taxon>
        <taxon>Metazoa</taxon>
        <taxon>Ecdysozoa</taxon>
        <taxon>Arthropoda</taxon>
        <taxon>Crustacea</taxon>
        <taxon>Multicrustacea</taxon>
        <taxon>Malacostraca</taxon>
        <taxon>Eumalacostraca</taxon>
        <taxon>Peracarida</taxon>
        <taxon>Amphipoda</taxon>
        <taxon>Senticaudata</taxon>
        <taxon>Talitrida</taxon>
        <taxon>Talitroidea</taxon>
        <taxon>Hyalellidae</taxon>
        <taxon>Hyalella</taxon>
    </lineage>
</organism>
<evidence type="ECO:0000313" key="13">
    <source>
        <dbReference type="Proteomes" id="UP000694843"/>
    </source>
</evidence>
<dbReference type="OMA" id="NYLYYIR"/>
<keyword evidence="6" id="KW-0479">Metal-binding</keyword>
<comment type="cofactor">
    <cofactor evidence="1">
        <name>Zn(2+)</name>
        <dbReference type="ChEBI" id="CHEBI:29105"/>
    </cofactor>
</comment>
<evidence type="ECO:0000256" key="1">
    <source>
        <dbReference type="ARBA" id="ARBA00001947"/>
    </source>
</evidence>
<dbReference type="InterPro" id="IPR011765">
    <property type="entry name" value="Pept_M16_N"/>
</dbReference>
<comment type="subcellular location">
    <subcellularLocation>
        <location evidence="2">Mitochondrion</location>
    </subcellularLocation>
</comment>
<dbReference type="FunFam" id="3.30.830.10:FF:000011">
    <property type="entry name" value="Presequence protease, mitochondrial"/>
    <property type="match status" value="1"/>
</dbReference>
<dbReference type="Gene3D" id="3.30.830.10">
    <property type="entry name" value="Metalloenzyme, LuxS/M16 peptidase-like"/>
    <property type="match status" value="4"/>
</dbReference>
<evidence type="ECO:0000256" key="4">
    <source>
        <dbReference type="ARBA" id="ARBA00020167"/>
    </source>
</evidence>
<dbReference type="Pfam" id="PF05193">
    <property type="entry name" value="Peptidase_M16_C"/>
    <property type="match status" value="1"/>
</dbReference>
<reference evidence="14" key="1">
    <citation type="submission" date="2025-08" db="UniProtKB">
        <authorList>
            <consortium name="RefSeq"/>
        </authorList>
    </citation>
    <scope>IDENTIFICATION</scope>
    <source>
        <tissue evidence="14">Whole organism</tissue>
    </source>
</reference>
<dbReference type="InterPro" id="IPR007863">
    <property type="entry name" value="Peptidase_M16_C"/>
</dbReference>
<evidence type="ECO:0000256" key="2">
    <source>
        <dbReference type="ARBA" id="ARBA00004173"/>
    </source>
</evidence>
<dbReference type="GO" id="GO:0016485">
    <property type="term" value="P:protein processing"/>
    <property type="evidence" value="ECO:0007669"/>
    <property type="project" value="TreeGrafter"/>
</dbReference>
<dbReference type="Proteomes" id="UP000694843">
    <property type="component" value="Unplaced"/>
</dbReference>
<dbReference type="InterPro" id="IPR055130">
    <property type="entry name" value="PreP_C"/>
</dbReference>
<gene>
    <name evidence="14" type="primary">LOC108672844</name>
</gene>
<dbReference type="AlphaFoldDB" id="A0A8B7NQW7"/>
<dbReference type="Pfam" id="PF22516">
    <property type="entry name" value="PreP_C"/>
    <property type="match status" value="1"/>
</dbReference>
<dbReference type="FunFam" id="3.30.830.10:FF:000013">
    <property type="entry name" value="Mitochondrial presequence protease"/>
    <property type="match status" value="1"/>
</dbReference>
<evidence type="ECO:0000256" key="11">
    <source>
        <dbReference type="ARBA" id="ARBA00023128"/>
    </source>
</evidence>
<dbReference type="InterPro" id="IPR011249">
    <property type="entry name" value="Metalloenz_LuxS/M16"/>
</dbReference>
<feature type="domain" description="Peptidase M16C associated" evidence="12">
    <location>
        <begin position="511"/>
        <end position="758"/>
    </location>
</feature>
<dbReference type="PANTHER" id="PTHR43016:SF13">
    <property type="entry name" value="PRESEQUENCE PROTEASE, MITOCHONDRIAL"/>
    <property type="match status" value="1"/>
</dbReference>
<dbReference type="OrthoDB" id="10250783at2759"/>